<proteinExistence type="predicted"/>
<dbReference type="KEGG" id="sgrg:L0C25_02080"/>
<gene>
    <name evidence="7" type="ORF">L0C25_02080</name>
</gene>
<evidence type="ECO:0000256" key="1">
    <source>
        <dbReference type="ARBA" id="ARBA00022737"/>
    </source>
</evidence>
<dbReference type="Pfam" id="PF00005">
    <property type="entry name" value="ABC_tran"/>
    <property type="match status" value="2"/>
</dbReference>
<evidence type="ECO:0000259" key="6">
    <source>
        <dbReference type="PROSITE" id="PS50893"/>
    </source>
</evidence>
<accession>A0AA46TIL1</accession>
<dbReference type="InterPro" id="IPR027417">
    <property type="entry name" value="P-loop_NTPase"/>
</dbReference>
<evidence type="ECO:0000256" key="4">
    <source>
        <dbReference type="SAM" id="Coils"/>
    </source>
</evidence>
<keyword evidence="1" id="KW-0677">Repeat</keyword>
<dbReference type="SUPFAM" id="SSF52540">
    <property type="entry name" value="P-loop containing nucleoside triphosphate hydrolases"/>
    <property type="match status" value="2"/>
</dbReference>
<dbReference type="FunFam" id="3.40.50.300:FF:000011">
    <property type="entry name" value="Putative ABC transporter ATP-binding component"/>
    <property type="match status" value="1"/>
</dbReference>
<dbReference type="Gene3D" id="3.40.50.300">
    <property type="entry name" value="P-loop containing nucleotide triphosphate hydrolases"/>
    <property type="match status" value="2"/>
</dbReference>
<evidence type="ECO:0000256" key="3">
    <source>
        <dbReference type="ARBA" id="ARBA00022840"/>
    </source>
</evidence>
<feature type="region of interest" description="Disordered" evidence="5">
    <location>
        <begin position="279"/>
        <end position="299"/>
    </location>
</feature>
<dbReference type="AlphaFoldDB" id="A0AA46TIL1"/>
<dbReference type="InterPro" id="IPR017871">
    <property type="entry name" value="ABC_transporter-like_CS"/>
</dbReference>
<dbReference type="CDD" id="cd03221">
    <property type="entry name" value="ABCF_EF-3"/>
    <property type="match status" value="1"/>
</dbReference>
<dbReference type="Proteomes" id="UP001164390">
    <property type="component" value="Chromosome"/>
</dbReference>
<evidence type="ECO:0000256" key="5">
    <source>
        <dbReference type="SAM" id="MobiDB-lite"/>
    </source>
</evidence>
<dbReference type="PROSITE" id="PS00211">
    <property type="entry name" value="ABC_TRANSPORTER_1"/>
    <property type="match status" value="1"/>
</dbReference>
<dbReference type="GO" id="GO:0016887">
    <property type="term" value="F:ATP hydrolysis activity"/>
    <property type="evidence" value="ECO:0007669"/>
    <property type="project" value="InterPro"/>
</dbReference>
<keyword evidence="8" id="KW-1185">Reference proteome</keyword>
<dbReference type="EMBL" id="CP094970">
    <property type="protein sequence ID" value="UYM05886.1"/>
    <property type="molecule type" value="Genomic_DNA"/>
</dbReference>
<dbReference type="PROSITE" id="PS50893">
    <property type="entry name" value="ABC_TRANSPORTER_2"/>
    <property type="match status" value="2"/>
</dbReference>
<protein>
    <submittedName>
        <fullName evidence="7">ATP-binding cassette domain-containing protein</fullName>
    </submittedName>
</protein>
<sequence>MYSSLSPLIARDITVAYGERVVLDGVDLVASPGQRIGLVGENGAGKSTLLRVLAGELKPGGGSVSAPADLAYLPQEPPFEESETVGDLMSAALAPLHAAVASVEDLGARMGDDPAVGERFSRVLEWAELHDAWDADRRARLAAQRLGVADIGHDRRIGSLSGGQRTRLAMTAIITRRPECVLLDEPTNHLDDAAMELLEEFVTGLPGMVVAASHDRTFLDVACTDIVDLDPSAFGTDGRGGNRFGGGYTEYLEAKEQSRRRWEETYVEQQAELDELRSATRAGTSSIAHGRGPRDNDKFIHKFKGANVERTLARRLRNAEQRLERAEREQVRKPPARLAFRGALTGAPRTAQVAVRIRALDVAARVRVDDLDVATGGRLLVTGHNGSGKSTLLAAIAGQVTPTHGTVDVSARRVGLLVQDVRFDDPSRSALETYAAALDDDADVPSLSSLGLVHPRDVAKPVGELSVGQRRRLALAVLIAGSPDLLLLDEPTNHISLSLASELEEALESSPGTIIVASHDRWLRKRWDGPAYAL</sequence>
<keyword evidence="4" id="KW-0175">Coiled coil</keyword>
<dbReference type="PANTHER" id="PTHR19211">
    <property type="entry name" value="ATP-BINDING TRANSPORT PROTEIN-RELATED"/>
    <property type="match status" value="1"/>
</dbReference>
<feature type="domain" description="ABC transporter" evidence="6">
    <location>
        <begin position="8"/>
        <end position="265"/>
    </location>
</feature>
<keyword evidence="2" id="KW-0547">Nucleotide-binding</keyword>
<dbReference type="InterPro" id="IPR003593">
    <property type="entry name" value="AAA+_ATPase"/>
</dbReference>
<reference evidence="7" key="1">
    <citation type="submission" date="2022-01" db="EMBL/GenBank/DDBJ databases">
        <title>Nocardioidaceae gen. sp. A5X3R13.</title>
        <authorList>
            <person name="Lopez Marin M.A."/>
            <person name="Uhlik O."/>
        </authorList>
    </citation>
    <scope>NUCLEOTIDE SEQUENCE</scope>
    <source>
        <strain evidence="7">A5X3R13</strain>
    </source>
</reference>
<keyword evidence="3 7" id="KW-0067">ATP-binding</keyword>
<feature type="coiled-coil region" evidence="4">
    <location>
        <begin position="252"/>
        <end position="279"/>
    </location>
</feature>
<feature type="domain" description="ABC transporter" evidence="6">
    <location>
        <begin position="348"/>
        <end position="534"/>
    </location>
</feature>
<name>A0AA46TIL1_9ACTN</name>
<dbReference type="InterPro" id="IPR050611">
    <property type="entry name" value="ABCF"/>
</dbReference>
<dbReference type="PANTHER" id="PTHR19211:SF14">
    <property type="entry name" value="ATP-BINDING CASSETTE SUB-FAMILY F MEMBER 1"/>
    <property type="match status" value="1"/>
</dbReference>
<evidence type="ECO:0000313" key="7">
    <source>
        <dbReference type="EMBL" id="UYM05886.1"/>
    </source>
</evidence>
<evidence type="ECO:0000256" key="2">
    <source>
        <dbReference type="ARBA" id="ARBA00022741"/>
    </source>
</evidence>
<evidence type="ECO:0000313" key="8">
    <source>
        <dbReference type="Proteomes" id="UP001164390"/>
    </source>
</evidence>
<dbReference type="SMART" id="SM00382">
    <property type="entry name" value="AAA"/>
    <property type="match status" value="2"/>
</dbReference>
<organism evidence="7 8">
    <name type="scientific">Solicola gregarius</name>
    <dbReference type="NCBI Taxonomy" id="2908642"/>
    <lineage>
        <taxon>Bacteria</taxon>
        <taxon>Bacillati</taxon>
        <taxon>Actinomycetota</taxon>
        <taxon>Actinomycetes</taxon>
        <taxon>Propionibacteriales</taxon>
        <taxon>Nocardioidaceae</taxon>
        <taxon>Solicola</taxon>
    </lineage>
</organism>
<dbReference type="InterPro" id="IPR003439">
    <property type="entry name" value="ABC_transporter-like_ATP-bd"/>
</dbReference>
<dbReference type="RefSeq" id="WP_271634727.1">
    <property type="nucleotide sequence ID" value="NZ_CP094970.1"/>
</dbReference>
<dbReference type="GO" id="GO:0005524">
    <property type="term" value="F:ATP binding"/>
    <property type="evidence" value="ECO:0007669"/>
    <property type="project" value="UniProtKB-KW"/>
</dbReference>